<dbReference type="Gene3D" id="2.40.30.10">
    <property type="entry name" value="Translation factors"/>
    <property type="match status" value="1"/>
</dbReference>
<feature type="region of interest" description="Disordered" evidence="8">
    <location>
        <begin position="137"/>
        <end position="161"/>
    </location>
</feature>
<comment type="similarity">
    <text evidence="1 7">Belongs to the universal ribosomal protein uL3 family.</text>
</comment>
<dbReference type="EMBL" id="MFDD01000014">
    <property type="protein sequence ID" value="OGE39955.1"/>
    <property type="molecule type" value="Genomic_DNA"/>
</dbReference>
<dbReference type="AlphaFoldDB" id="A0A1F5KGM7"/>
<keyword evidence="4 7" id="KW-0689">Ribosomal protein</keyword>
<evidence type="ECO:0000256" key="4">
    <source>
        <dbReference type="ARBA" id="ARBA00022980"/>
    </source>
</evidence>
<dbReference type="InterPro" id="IPR009000">
    <property type="entry name" value="Transl_B-barrel_sf"/>
</dbReference>
<dbReference type="InterPro" id="IPR000597">
    <property type="entry name" value="Ribosomal_uL3"/>
</dbReference>
<evidence type="ECO:0000256" key="2">
    <source>
        <dbReference type="ARBA" id="ARBA00022730"/>
    </source>
</evidence>
<sequence>MTPLFSLQKMINTLLGTKKGMTSTYDARGRRVGATILQVIPNLVTQIKQVDGKDGYNAVQIGTGSKKSVGKPQLGHLKKAKIETPLRFMREIRVKEVDVEPGQEITLRQVFSKGDSVKVTGISKGRGFQGGVKRYNFRGGPKTHGQSDRHRAPGSIGQTTTPGRVYKGKHMAGHMGVAQVSLTGVEVIALDPAHNLLTLKGGIPGPMGGLVRIEKQGRIKGYTPPPEEKEDEEAEAKQAENRDVPADQAVETAATPEPLVTSGKSPESSEEAPAVEEQKIEEKTEGADQNAK</sequence>
<keyword evidence="2 7" id="KW-0699">rRNA-binding</keyword>
<comment type="subunit">
    <text evidence="7">Part of the 50S ribosomal subunit. Forms a cluster with proteins L14 and L19.</text>
</comment>
<reference evidence="9 10" key="1">
    <citation type="journal article" date="2016" name="Nat. Commun.">
        <title>Thousands of microbial genomes shed light on interconnected biogeochemical processes in an aquifer system.</title>
        <authorList>
            <person name="Anantharaman K."/>
            <person name="Brown C.T."/>
            <person name="Hug L.A."/>
            <person name="Sharon I."/>
            <person name="Castelle C.J."/>
            <person name="Probst A.J."/>
            <person name="Thomas B.C."/>
            <person name="Singh A."/>
            <person name="Wilkins M.J."/>
            <person name="Karaoz U."/>
            <person name="Brodie E.L."/>
            <person name="Williams K.H."/>
            <person name="Hubbard S.S."/>
            <person name="Banfield J.F."/>
        </authorList>
    </citation>
    <scope>NUCLEOTIDE SEQUENCE [LARGE SCALE GENOMIC DNA]</scope>
</reference>
<dbReference type="Proteomes" id="UP000177328">
    <property type="component" value="Unassembled WGS sequence"/>
</dbReference>
<proteinExistence type="inferred from homology"/>
<evidence type="ECO:0000313" key="9">
    <source>
        <dbReference type="EMBL" id="OGE39955.1"/>
    </source>
</evidence>
<accession>A0A1F5KGM7</accession>
<dbReference type="GO" id="GO:0022625">
    <property type="term" value="C:cytosolic large ribosomal subunit"/>
    <property type="evidence" value="ECO:0007669"/>
    <property type="project" value="TreeGrafter"/>
</dbReference>
<feature type="region of interest" description="Disordered" evidence="8">
    <location>
        <begin position="217"/>
        <end position="292"/>
    </location>
</feature>
<dbReference type="PANTHER" id="PTHR11229:SF16">
    <property type="entry name" value="LARGE RIBOSOMAL SUBUNIT PROTEIN UL3C"/>
    <property type="match status" value="1"/>
</dbReference>
<evidence type="ECO:0000256" key="5">
    <source>
        <dbReference type="ARBA" id="ARBA00023274"/>
    </source>
</evidence>
<feature type="compositionally biased region" description="Basic and acidic residues" evidence="8">
    <location>
        <begin position="235"/>
        <end position="245"/>
    </location>
</feature>
<comment type="caution">
    <text evidence="9">The sequence shown here is derived from an EMBL/GenBank/DDBJ whole genome shotgun (WGS) entry which is preliminary data.</text>
</comment>
<dbReference type="NCBIfam" id="TIGR03625">
    <property type="entry name" value="L3_bact"/>
    <property type="match status" value="1"/>
</dbReference>
<evidence type="ECO:0000256" key="6">
    <source>
        <dbReference type="ARBA" id="ARBA00035243"/>
    </source>
</evidence>
<organism evidence="9 10">
    <name type="scientific">Candidatus Daviesbacteria bacterium RIFCSPHIGHO2_02_FULL_43_12</name>
    <dbReference type="NCBI Taxonomy" id="1797776"/>
    <lineage>
        <taxon>Bacteria</taxon>
        <taxon>Candidatus Daviesiibacteriota</taxon>
    </lineage>
</organism>
<comment type="function">
    <text evidence="7">One of the primary rRNA binding proteins, it binds directly near the 3'-end of the 23S rRNA, where it nucleates assembly of the 50S subunit.</text>
</comment>
<dbReference type="SUPFAM" id="SSF50447">
    <property type="entry name" value="Translation proteins"/>
    <property type="match status" value="1"/>
</dbReference>
<name>A0A1F5KGM7_9BACT</name>
<dbReference type="Gene3D" id="3.30.160.810">
    <property type="match status" value="1"/>
</dbReference>
<evidence type="ECO:0000256" key="7">
    <source>
        <dbReference type="HAMAP-Rule" id="MF_01325"/>
    </source>
</evidence>
<evidence type="ECO:0000256" key="8">
    <source>
        <dbReference type="SAM" id="MobiDB-lite"/>
    </source>
</evidence>
<dbReference type="InterPro" id="IPR019927">
    <property type="entry name" value="Ribosomal_uL3_bac/org-type"/>
</dbReference>
<dbReference type="FunFam" id="2.40.30.10:FF:000004">
    <property type="entry name" value="50S ribosomal protein L3"/>
    <property type="match status" value="1"/>
</dbReference>
<gene>
    <name evidence="7" type="primary">rplC</name>
    <name evidence="9" type="ORF">A3D25_04090</name>
</gene>
<dbReference type="GO" id="GO:0003735">
    <property type="term" value="F:structural constituent of ribosome"/>
    <property type="evidence" value="ECO:0007669"/>
    <property type="project" value="UniProtKB-UniRule"/>
</dbReference>
<evidence type="ECO:0000256" key="3">
    <source>
        <dbReference type="ARBA" id="ARBA00022884"/>
    </source>
</evidence>
<evidence type="ECO:0000313" key="10">
    <source>
        <dbReference type="Proteomes" id="UP000177328"/>
    </source>
</evidence>
<evidence type="ECO:0000256" key="1">
    <source>
        <dbReference type="ARBA" id="ARBA00006540"/>
    </source>
</evidence>
<dbReference type="Pfam" id="PF00297">
    <property type="entry name" value="Ribosomal_L3"/>
    <property type="match status" value="1"/>
</dbReference>
<dbReference type="GO" id="GO:0006412">
    <property type="term" value="P:translation"/>
    <property type="evidence" value="ECO:0007669"/>
    <property type="project" value="UniProtKB-UniRule"/>
</dbReference>
<keyword evidence="5 7" id="KW-0687">Ribonucleoprotein</keyword>
<dbReference type="PANTHER" id="PTHR11229">
    <property type="entry name" value="50S RIBOSOMAL PROTEIN L3"/>
    <property type="match status" value="1"/>
</dbReference>
<dbReference type="HAMAP" id="MF_01325_B">
    <property type="entry name" value="Ribosomal_uL3_B"/>
    <property type="match status" value="1"/>
</dbReference>
<keyword evidence="3 7" id="KW-0694">RNA-binding</keyword>
<protein>
    <recommendedName>
        <fullName evidence="6 7">Large ribosomal subunit protein uL3</fullName>
    </recommendedName>
</protein>
<feature type="compositionally biased region" description="Basic and acidic residues" evidence="8">
    <location>
        <begin position="276"/>
        <end position="292"/>
    </location>
</feature>
<dbReference type="GO" id="GO:0019843">
    <property type="term" value="F:rRNA binding"/>
    <property type="evidence" value="ECO:0007669"/>
    <property type="project" value="UniProtKB-UniRule"/>
</dbReference>